<feature type="compositionally biased region" description="Basic and acidic residues" evidence="1">
    <location>
        <begin position="1"/>
        <end position="10"/>
    </location>
</feature>
<dbReference type="EMBL" id="SJPN01000001">
    <property type="protein sequence ID" value="TWU07483.1"/>
    <property type="molecule type" value="Genomic_DNA"/>
</dbReference>
<feature type="region of interest" description="Disordered" evidence="1">
    <location>
        <begin position="45"/>
        <end position="64"/>
    </location>
</feature>
<evidence type="ECO:0000256" key="1">
    <source>
        <dbReference type="SAM" id="MobiDB-lite"/>
    </source>
</evidence>
<organism evidence="2 3">
    <name type="scientific">Stieleria varia</name>
    <dbReference type="NCBI Taxonomy" id="2528005"/>
    <lineage>
        <taxon>Bacteria</taxon>
        <taxon>Pseudomonadati</taxon>
        <taxon>Planctomycetota</taxon>
        <taxon>Planctomycetia</taxon>
        <taxon>Pirellulales</taxon>
        <taxon>Pirellulaceae</taxon>
        <taxon>Stieleria</taxon>
    </lineage>
</organism>
<feature type="region of interest" description="Disordered" evidence="1">
    <location>
        <begin position="1"/>
        <end position="22"/>
    </location>
</feature>
<dbReference type="Proteomes" id="UP000320176">
    <property type="component" value="Unassembled WGS sequence"/>
</dbReference>
<dbReference type="AlphaFoldDB" id="A0A5C6B5V1"/>
<evidence type="ECO:0000313" key="2">
    <source>
        <dbReference type="EMBL" id="TWU07483.1"/>
    </source>
</evidence>
<sequence>MKDFQLDRHASQPKKIVHPPSRFTRFGPQLQQVSVMGCCEDDALSTSDTASASEREVPPNRSSVPNASALVGINGFYQVSEAVTPFGKLGGLTSENVYRIQNQCRPTMKRSFNSRLSVFGRRVDVRDAVSNMMLGC</sequence>
<keyword evidence="3" id="KW-1185">Reference proteome</keyword>
<accession>A0A5C6B5V1</accession>
<comment type="caution">
    <text evidence="2">The sequence shown here is derived from an EMBL/GenBank/DDBJ whole genome shotgun (WGS) entry which is preliminary data.</text>
</comment>
<proteinExistence type="predicted"/>
<name>A0A5C6B5V1_9BACT</name>
<gene>
    <name evidence="2" type="ORF">Pla52n_00560</name>
</gene>
<evidence type="ECO:0000313" key="3">
    <source>
        <dbReference type="Proteomes" id="UP000320176"/>
    </source>
</evidence>
<protein>
    <submittedName>
        <fullName evidence="2">Uncharacterized protein</fullName>
    </submittedName>
</protein>
<reference evidence="2 3" key="1">
    <citation type="submission" date="2019-02" db="EMBL/GenBank/DDBJ databases">
        <title>Deep-cultivation of Planctomycetes and their phenomic and genomic characterization uncovers novel biology.</title>
        <authorList>
            <person name="Wiegand S."/>
            <person name="Jogler M."/>
            <person name="Boedeker C."/>
            <person name="Pinto D."/>
            <person name="Vollmers J."/>
            <person name="Rivas-Marin E."/>
            <person name="Kohn T."/>
            <person name="Peeters S.H."/>
            <person name="Heuer A."/>
            <person name="Rast P."/>
            <person name="Oberbeckmann S."/>
            <person name="Bunk B."/>
            <person name="Jeske O."/>
            <person name="Meyerdierks A."/>
            <person name="Storesund J.E."/>
            <person name="Kallscheuer N."/>
            <person name="Luecker S."/>
            <person name="Lage O.M."/>
            <person name="Pohl T."/>
            <person name="Merkel B.J."/>
            <person name="Hornburger P."/>
            <person name="Mueller R.-W."/>
            <person name="Bruemmer F."/>
            <person name="Labrenz M."/>
            <person name="Spormann A.M."/>
            <person name="Op Den Camp H."/>
            <person name="Overmann J."/>
            <person name="Amann R."/>
            <person name="Jetten M.S.M."/>
            <person name="Mascher T."/>
            <person name="Medema M.H."/>
            <person name="Devos D.P."/>
            <person name="Kaster A.-K."/>
            <person name="Ovreas L."/>
            <person name="Rohde M."/>
            <person name="Galperin M.Y."/>
            <person name="Jogler C."/>
        </authorList>
    </citation>
    <scope>NUCLEOTIDE SEQUENCE [LARGE SCALE GENOMIC DNA]</scope>
    <source>
        <strain evidence="2 3">Pla52n</strain>
    </source>
</reference>